<evidence type="ECO:0000313" key="2">
    <source>
        <dbReference type="Proteomes" id="UP000499080"/>
    </source>
</evidence>
<sequence length="114" mass="13233">MIDAFLLPRPPLTNSLPQLFLWAFRWPALGCGLSQAHRYNFTPQFHDSSQRLNFIDCRLHRYCLKPPKVTFNNALQSNLLQRRSEGSHGDPSHVFSMIFKRITMQSDISKTLSE</sequence>
<dbReference type="Proteomes" id="UP000499080">
    <property type="component" value="Unassembled WGS sequence"/>
</dbReference>
<comment type="caution">
    <text evidence="1">The sequence shown here is derived from an EMBL/GenBank/DDBJ whole genome shotgun (WGS) entry which is preliminary data.</text>
</comment>
<accession>A0A4Y2QGT8</accession>
<gene>
    <name evidence="1" type="ORF">AVEN_161547_1</name>
</gene>
<protein>
    <submittedName>
        <fullName evidence="1">Uncharacterized protein</fullName>
    </submittedName>
</protein>
<name>A0A4Y2QGT8_ARAVE</name>
<keyword evidence="2" id="KW-1185">Reference proteome</keyword>
<organism evidence="1 2">
    <name type="scientific">Araneus ventricosus</name>
    <name type="common">Orbweaver spider</name>
    <name type="synonym">Epeira ventricosa</name>
    <dbReference type="NCBI Taxonomy" id="182803"/>
    <lineage>
        <taxon>Eukaryota</taxon>
        <taxon>Metazoa</taxon>
        <taxon>Ecdysozoa</taxon>
        <taxon>Arthropoda</taxon>
        <taxon>Chelicerata</taxon>
        <taxon>Arachnida</taxon>
        <taxon>Araneae</taxon>
        <taxon>Araneomorphae</taxon>
        <taxon>Entelegynae</taxon>
        <taxon>Araneoidea</taxon>
        <taxon>Araneidae</taxon>
        <taxon>Araneus</taxon>
    </lineage>
</organism>
<reference evidence="1 2" key="1">
    <citation type="journal article" date="2019" name="Sci. Rep.">
        <title>Orb-weaving spider Araneus ventricosus genome elucidates the spidroin gene catalogue.</title>
        <authorList>
            <person name="Kono N."/>
            <person name="Nakamura H."/>
            <person name="Ohtoshi R."/>
            <person name="Moran D.A.P."/>
            <person name="Shinohara A."/>
            <person name="Yoshida Y."/>
            <person name="Fujiwara M."/>
            <person name="Mori M."/>
            <person name="Tomita M."/>
            <person name="Arakawa K."/>
        </authorList>
    </citation>
    <scope>NUCLEOTIDE SEQUENCE [LARGE SCALE GENOMIC DNA]</scope>
</reference>
<evidence type="ECO:0000313" key="1">
    <source>
        <dbReference type="EMBL" id="GBN62496.1"/>
    </source>
</evidence>
<dbReference type="EMBL" id="BGPR01013837">
    <property type="protein sequence ID" value="GBN62496.1"/>
    <property type="molecule type" value="Genomic_DNA"/>
</dbReference>
<proteinExistence type="predicted"/>
<dbReference type="AlphaFoldDB" id="A0A4Y2QGT8"/>